<dbReference type="EnsemblMetazoa" id="XM_020003661.1">
    <property type="protein sequence ID" value="XP_019859220.1"/>
    <property type="gene ID" value="LOC109587422"/>
</dbReference>
<evidence type="ECO:0000313" key="2">
    <source>
        <dbReference type="Proteomes" id="UP000007879"/>
    </source>
</evidence>
<reference evidence="1" key="2">
    <citation type="submission" date="2024-06" db="UniProtKB">
        <authorList>
            <consortium name="EnsemblMetazoa"/>
        </authorList>
    </citation>
    <scope>IDENTIFICATION</scope>
</reference>
<proteinExistence type="predicted"/>
<protein>
    <submittedName>
        <fullName evidence="1">Uncharacterized protein</fullName>
    </submittedName>
</protein>
<dbReference type="RefSeq" id="XP_019859220.1">
    <property type="nucleotide sequence ID" value="XM_020003661.1"/>
</dbReference>
<name>A0AAN0JQA8_AMPQE</name>
<accession>A0AAN0JQA8</accession>
<dbReference type="Proteomes" id="UP000007879">
    <property type="component" value="Unassembled WGS sequence"/>
</dbReference>
<dbReference type="KEGG" id="aqu:109587422"/>
<dbReference type="GeneID" id="109587422"/>
<organism evidence="1 2">
    <name type="scientific">Amphimedon queenslandica</name>
    <name type="common">Sponge</name>
    <dbReference type="NCBI Taxonomy" id="400682"/>
    <lineage>
        <taxon>Eukaryota</taxon>
        <taxon>Metazoa</taxon>
        <taxon>Porifera</taxon>
        <taxon>Demospongiae</taxon>
        <taxon>Heteroscleromorpha</taxon>
        <taxon>Haplosclerida</taxon>
        <taxon>Niphatidae</taxon>
        <taxon>Amphimedon</taxon>
    </lineage>
</organism>
<keyword evidence="2" id="KW-1185">Reference proteome</keyword>
<evidence type="ECO:0000313" key="1">
    <source>
        <dbReference type="EnsemblMetazoa" id="XP_019859220.1"/>
    </source>
</evidence>
<dbReference type="AlphaFoldDB" id="A0AAN0JQA8"/>
<reference evidence="2" key="1">
    <citation type="journal article" date="2010" name="Nature">
        <title>The Amphimedon queenslandica genome and the evolution of animal complexity.</title>
        <authorList>
            <person name="Srivastava M."/>
            <person name="Simakov O."/>
            <person name="Chapman J."/>
            <person name="Fahey B."/>
            <person name="Gauthier M.E."/>
            <person name="Mitros T."/>
            <person name="Richards G.S."/>
            <person name="Conaco C."/>
            <person name="Dacre M."/>
            <person name="Hellsten U."/>
            <person name="Larroux C."/>
            <person name="Putnam N.H."/>
            <person name="Stanke M."/>
            <person name="Adamska M."/>
            <person name="Darling A."/>
            <person name="Degnan S.M."/>
            <person name="Oakley T.H."/>
            <person name="Plachetzki D.C."/>
            <person name="Zhai Y."/>
            <person name="Adamski M."/>
            <person name="Calcino A."/>
            <person name="Cummins S.F."/>
            <person name="Goodstein D.M."/>
            <person name="Harris C."/>
            <person name="Jackson D.J."/>
            <person name="Leys S.P."/>
            <person name="Shu S."/>
            <person name="Woodcroft B.J."/>
            <person name="Vervoort M."/>
            <person name="Kosik K.S."/>
            <person name="Manning G."/>
            <person name="Degnan B.M."/>
            <person name="Rokhsar D.S."/>
        </authorList>
    </citation>
    <scope>NUCLEOTIDE SEQUENCE [LARGE SCALE GENOMIC DNA]</scope>
</reference>
<sequence length="149" mass="16196">MDTSSLDKLAYTQDVVIIQFYIPIIVKCTGEAPEHVTVTVQCNGTDSSTTYQIRNMNDITGLISVLLNQKCNISIVFHNEAGSSEPFIVPFDTYPNITITSTTPTTSTTRLLAIIIAGPASPVLLSSEAYECTPKLDSNPSYDVIPTMM</sequence>